<dbReference type="GO" id="GO:0032259">
    <property type="term" value="P:methylation"/>
    <property type="evidence" value="ECO:0007669"/>
    <property type="project" value="UniProtKB-KW"/>
</dbReference>
<organism evidence="2 3">
    <name type="scientific">Pseudonocardia kunmingensis</name>
    <dbReference type="NCBI Taxonomy" id="630975"/>
    <lineage>
        <taxon>Bacteria</taxon>
        <taxon>Bacillati</taxon>
        <taxon>Actinomycetota</taxon>
        <taxon>Actinomycetes</taxon>
        <taxon>Pseudonocardiales</taxon>
        <taxon>Pseudonocardiaceae</taxon>
        <taxon>Pseudonocardia</taxon>
    </lineage>
</organism>
<dbReference type="RefSeq" id="WP_142052044.1">
    <property type="nucleotide sequence ID" value="NZ_VFPA01000001.1"/>
</dbReference>
<dbReference type="GO" id="GO:0008168">
    <property type="term" value="F:methyltransferase activity"/>
    <property type="evidence" value="ECO:0007669"/>
    <property type="project" value="UniProtKB-KW"/>
</dbReference>
<dbReference type="Gene3D" id="3.40.50.150">
    <property type="entry name" value="Vaccinia Virus protein VP39"/>
    <property type="match status" value="1"/>
</dbReference>
<sequence>MITGTDACRRPTAIGALLRAAAAAGLAEPEVRGLAALVRPGDVCLDVGAAYGMYSHVLAELVGRSGAVHAFEPLPVPSRVLRAGARFTGGVVRPHAAALSETEHDGHELVLPVRFGLPIHGWAHLGGDRVRRALPGRSRSLRVPVRTVDGFCAAQGIDRVAFMKVDVEGAEPAVLAGAASVLARCRPALQLEIEQRHLDRYGHGTQRLVAELRQRYGYRMHTWRLGRWVPATEVGTAHRNYLFLARPAGDPHTGLPEPV</sequence>
<feature type="domain" description="Methyltransferase FkbM" evidence="1">
    <location>
        <begin position="46"/>
        <end position="220"/>
    </location>
</feature>
<gene>
    <name evidence="2" type="ORF">FB558_2544</name>
</gene>
<dbReference type="InterPro" id="IPR052514">
    <property type="entry name" value="SAM-dependent_MTase"/>
</dbReference>
<name>A0A543E2E5_9PSEU</name>
<dbReference type="EMBL" id="VFPA01000001">
    <property type="protein sequence ID" value="TQM15752.1"/>
    <property type="molecule type" value="Genomic_DNA"/>
</dbReference>
<dbReference type="Proteomes" id="UP000315677">
    <property type="component" value="Unassembled WGS sequence"/>
</dbReference>
<accession>A0A543E2E5</accession>
<dbReference type="InterPro" id="IPR006342">
    <property type="entry name" value="FkbM_mtfrase"/>
</dbReference>
<proteinExistence type="predicted"/>
<dbReference type="Pfam" id="PF05050">
    <property type="entry name" value="Methyltransf_21"/>
    <property type="match status" value="1"/>
</dbReference>
<comment type="caution">
    <text evidence="2">The sequence shown here is derived from an EMBL/GenBank/DDBJ whole genome shotgun (WGS) entry which is preliminary data.</text>
</comment>
<keyword evidence="2" id="KW-0489">Methyltransferase</keyword>
<dbReference type="SUPFAM" id="SSF53335">
    <property type="entry name" value="S-adenosyl-L-methionine-dependent methyltransferases"/>
    <property type="match status" value="1"/>
</dbReference>
<evidence type="ECO:0000259" key="1">
    <source>
        <dbReference type="Pfam" id="PF05050"/>
    </source>
</evidence>
<keyword evidence="3" id="KW-1185">Reference proteome</keyword>
<protein>
    <submittedName>
        <fullName evidence="2">FkbM family methyltransferase</fullName>
    </submittedName>
</protein>
<dbReference type="PANTHER" id="PTHR34203">
    <property type="entry name" value="METHYLTRANSFERASE, FKBM FAMILY PROTEIN"/>
    <property type="match status" value="1"/>
</dbReference>
<reference evidence="2 3" key="1">
    <citation type="submission" date="2019-06" db="EMBL/GenBank/DDBJ databases">
        <title>Sequencing the genomes of 1000 actinobacteria strains.</title>
        <authorList>
            <person name="Klenk H.-P."/>
        </authorList>
    </citation>
    <scope>NUCLEOTIDE SEQUENCE [LARGE SCALE GENOMIC DNA]</scope>
    <source>
        <strain evidence="2 3">DSM 45301</strain>
    </source>
</reference>
<dbReference type="PANTHER" id="PTHR34203:SF15">
    <property type="entry name" value="SLL1173 PROTEIN"/>
    <property type="match status" value="1"/>
</dbReference>
<dbReference type="InterPro" id="IPR029063">
    <property type="entry name" value="SAM-dependent_MTases_sf"/>
</dbReference>
<dbReference type="OrthoDB" id="4703964at2"/>
<keyword evidence="2" id="KW-0808">Transferase</keyword>
<dbReference type="NCBIfam" id="TIGR01444">
    <property type="entry name" value="fkbM_fam"/>
    <property type="match status" value="1"/>
</dbReference>
<evidence type="ECO:0000313" key="3">
    <source>
        <dbReference type="Proteomes" id="UP000315677"/>
    </source>
</evidence>
<dbReference type="AlphaFoldDB" id="A0A543E2E5"/>
<evidence type="ECO:0000313" key="2">
    <source>
        <dbReference type="EMBL" id="TQM15752.1"/>
    </source>
</evidence>